<dbReference type="EMBL" id="PDXD01000065">
    <property type="protein sequence ID" value="RYN65489.1"/>
    <property type="molecule type" value="Genomic_DNA"/>
</dbReference>
<dbReference type="InterPro" id="IPR010730">
    <property type="entry name" value="HET"/>
</dbReference>
<proteinExistence type="predicted"/>
<comment type="caution">
    <text evidence="2">The sequence shown here is derived from an EMBL/GenBank/DDBJ whole genome shotgun (WGS) entry which is preliminary data.</text>
</comment>
<evidence type="ECO:0000259" key="1">
    <source>
        <dbReference type="Pfam" id="PF06985"/>
    </source>
</evidence>
<dbReference type="AlphaFoldDB" id="A0A4Q4N2C1"/>
<dbReference type="PANTHER" id="PTHR33112">
    <property type="entry name" value="DOMAIN PROTEIN, PUTATIVE-RELATED"/>
    <property type="match status" value="1"/>
</dbReference>
<dbReference type="VEuPathDB" id="FungiDB:CC77DRAFT_1066422"/>
<reference evidence="3" key="1">
    <citation type="journal article" date="2019" name="bioRxiv">
        <title>Genomics, evolutionary history and diagnostics of the Alternaria alternata species group including apple and Asian pear pathotypes.</title>
        <authorList>
            <person name="Armitage A.D."/>
            <person name="Cockerton H.M."/>
            <person name="Sreenivasaprasad S."/>
            <person name="Woodhall J.W."/>
            <person name="Lane C.R."/>
            <person name="Harrison R.J."/>
            <person name="Clarkson J.P."/>
        </authorList>
    </citation>
    <scope>NUCLEOTIDE SEQUENCE [LARGE SCALE GENOMIC DNA]</scope>
    <source>
        <strain evidence="3">FERA 1177</strain>
    </source>
</reference>
<dbReference type="Proteomes" id="UP000291422">
    <property type="component" value="Unassembled WGS sequence"/>
</dbReference>
<dbReference type="PANTHER" id="PTHR33112:SF16">
    <property type="entry name" value="HETEROKARYON INCOMPATIBILITY DOMAIN-CONTAINING PROTEIN"/>
    <property type="match status" value="1"/>
</dbReference>
<protein>
    <recommendedName>
        <fullName evidence="1">Heterokaryon incompatibility domain-containing protein</fullName>
    </recommendedName>
</protein>
<name>A0A4Q4N2C1_ALTAL</name>
<organism evidence="2 3">
    <name type="scientific">Alternaria alternata</name>
    <name type="common">Alternaria rot fungus</name>
    <name type="synonym">Torula alternata</name>
    <dbReference type="NCBI Taxonomy" id="5599"/>
    <lineage>
        <taxon>Eukaryota</taxon>
        <taxon>Fungi</taxon>
        <taxon>Dikarya</taxon>
        <taxon>Ascomycota</taxon>
        <taxon>Pezizomycotina</taxon>
        <taxon>Dothideomycetes</taxon>
        <taxon>Pleosporomycetidae</taxon>
        <taxon>Pleosporales</taxon>
        <taxon>Pleosporineae</taxon>
        <taxon>Pleosporaceae</taxon>
        <taxon>Alternaria</taxon>
        <taxon>Alternaria sect. Alternaria</taxon>
        <taxon>Alternaria alternata complex</taxon>
    </lineage>
</organism>
<dbReference type="Pfam" id="PF06985">
    <property type="entry name" value="HET"/>
    <property type="match status" value="1"/>
</dbReference>
<gene>
    <name evidence="2" type="ORF">AA0117_g12145</name>
</gene>
<evidence type="ECO:0000313" key="2">
    <source>
        <dbReference type="EMBL" id="RYN65489.1"/>
    </source>
</evidence>
<sequence>MCLVTIAGQERAEVDYFALSYVWGGGPKEFVLTSRRLRRYCRHQGLPTLPKTISDAVTLTKKMGKRYLWVDSLCIVSNDPQDKAIQIPAMTSVYGNAMLTIIAAAGEDADHGLPGLGSFRPGHKVADLGRYQIVESYLSASQRSIQGTTWATRAWTYQELLLSGRCLIFLETHVEWLCRCTEWFEQFDFEHPNFNFKSTWLEPEQPLGLYISNYEVFVGEYTRRNLTFETDIVDAFAGIMAAIDDELFWGIPYSRFCQFLAWVVNVVPSADNPDQRRDCGLPIPSWSWLSWRGEIVFSYGKSLLAVYRWRSGQLEQICTPQVASLFGKSDHRQIWYDGSDWTVRVGDLPSDVTLNENQLIFWAPTVANSTQKEREYVIIGESFNDEMIALSVTCSDKIATRVGRFDFNRKDVPFGDVVKKLIIME</sequence>
<evidence type="ECO:0000313" key="3">
    <source>
        <dbReference type="Proteomes" id="UP000291422"/>
    </source>
</evidence>
<feature type="domain" description="Heterokaryon incompatibility" evidence="1">
    <location>
        <begin position="16"/>
        <end position="159"/>
    </location>
</feature>
<accession>A0A4Q4N2C1</accession>